<feature type="region of interest" description="Disordered" evidence="1">
    <location>
        <begin position="1"/>
        <end position="72"/>
    </location>
</feature>
<comment type="caution">
    <text evidence="2">The sequence shown here is derived from an EMBL/GenBank/DDBJ whole genome shotgun (WGS) entry which is preliminary data.</text>
</comment>
<sequence length="104" mass="11425">MPRPTSHVERGKARCPSLATAGKRGHGEPHSWKNGPRLQRWSKRGHLPGPREAEYPGRQRGTEEPRPGDPGKWCAPEVGGLIECTCIHDAGCEDRGLRAGEARQ</sequence>
<protein>
    <submittedName>
        <fullName evidence="2">Uncharacterized protein</fullName>
    </submittedName>
</protein>
<evidence type="ECO:0000313" key="2">
    <source>
        <dbReference type="EMBL" id="KAJ1197983.1"/>
    </source>
</evidence>
<reference evidence="2" key="1">
    <citation type="journal article" date="2022" name="bioRxiv">
        <title>Sequencing and chromosome-scale assembly of the giantPleurodeles waltlgenome.</title>
        <authorList>
            <person name="Brown T."/>
            <person name="Elewa A."/>
            <person name="Iarovenko S."/>
            <person name="Subramanian E."/>
            <person name="Araus A.J."/>
            <person name="Petzold A."/>
            <person name="Susuki M."/>
            <person name="Suzuki K.-i.T."/>
            <person name="Hayashi T."/>
            <person name="Toyoda A."/>
            <person name="Oliveira C."/>
            <person name="Osipova E."/>
            <person name="Leigh N.D."/>
            <person name="Simon A."/>
            <person name="Yun M.H."/>
        </authorList>
    </citation>
    <scope>NUCLEOTIDE SEQUENCE</scope>
    <source>
        <strain evidence="2">20211129_DDA</strain>
        <tissue evidence="2">Liver</tissue>
    </source>
</reference>
<evidence type="ECO:0000313" key="3">
    <source>
        <dbReference type="Proteomes" id="UP001066276"/>
    </source>
</evidence>
<feature type="compositionally biased region" description="Basic and acidic residues" evidence="1">
    <location>
        <begin position="1"/>
        <end position="12"/>
    </location>
</feature>
<feature type="compositionally biased region" description="Basic and acidic residues" evidence="1">
    <location>
        <begin position="49"/>
        <end position="69"/>
    </location>
</feature>
<dbReference type="EMBL" id="JANPWB010000003">
    <property type="protein sequence ID" value="KAJ1197983.1"/>
    <property type="molecule type" value="Genomic_DNA"/>
</dbReference>
<proteinExistence type="predicted"/>
<keyword evidence="3" id="KW-1185">Reference proteome</keyword>
<organism evidence="2 3">
    <name type="scientific">Pleurodeles waltl</name>
    <name type="common">Iberian ribbed newt</name>
    <dbReference type="NCBI Taxonomy" id="8319"/>
    <lineage>
        <taxon>Eukaryota</taxon>
        <taxon>Metazoa</taxon>
        <taxon>Chordata</taxon>
        <taxon>Craniata</taxon>
        <taxon>Vertebrata</taxon>
        <taxon>Euteleostomi</taxon>
        <taxon>Amphibia</taxon>
        <taxon>Batrachia</taxon>
        <taxon>Caudata</taxon>
        <taxon>Salamandroidea</taxon>
        <taxon>Salamandridae</taxon>
        <taxon>Pleurodelinae</taxon>
        <taxon>Pleurodeles</taxon>
    </lineage>
</organism>
<dbReference type="AlphaFoldDB" id="A0AAV7V9I8"/>
<name>A0AAV7V9I8_PLEWA</name>
<accession>A0AAV7V9I8</accession>
<dbReference type="Proteomes" id="UP001066276">
    <property type="component" value="Chromosome 2_1"/>
</dbReference>
<gene>
    <name evidence="2" type="ORF">NDU88_001827</name>
</gene>
<evidence type="ECO:0000256" key="1">
    <source>
        <dbReference type="SAM" id="MobiDB-lite"/>
    </source>
</evidence>